<dbReference type="EMBL" id="MGHA01000052">
    <property type="protein sequence ID" value="OGM57917.1"/>
    <property type="molecule type" value="Genomic_DNA"/>
</dbReference>
<feature type="transmembrane region" description="Helical" evidence="1">
    <location>
        <begin position="180"/>
        <end position="203"/>
    </location>
</feature>
<reference evidence="2 3" key="1">
    <citation type="journal article" date="2016" name="Nat. Commun.">
        <title>Thousands of microbial genomes shed light on interconnected biogeochemical processes in an aquifer system.</title>
        <authorList>
            <person name="Anantharaman K."/>
            <person name="Brown C.T."/>
            <person name="Hug L.A."/>
            <person name="Sharon I."/>
            <person name="Castelle C.J."/>
            <person name="Probst A.J."/>
            <person name="Thomas B.C."/>
            <person name="Singh A."/>
            <person name="Wilkins M.J."/>
            <person name="Karaoz U."/>
            <person name="Brodie E.L."/>
            <person name="Williams K.H."/>
            <person name="Hubbard S.S."/>
            <person name="Banfield J.F."/>
        </authorList>
    </citation>
    <scope>NUCLEOTIDE SEQUENCE [LARGE SCALE GENOMIC DNA]</scope>
</reference>
<name>A0A1F8B1Q4_9BACT</name>
<dbReference type="AlphaFoldDB" id="A0A1F8B1Q4"/>
<evidence type="ECO:0000313" key="3">
    <source>
        <dbReference type="Proteomes" id="UP000177501"/>
    </source>
</evidence>
<sequence>MIKTIIKISKKPYTILLIFVFIIFWVKGTIFLDPDFGWRLTSGRIYLSQGIPASDPFTYTMPSFPWVDHAWLQSIIFSIFYSHGLIFLSFIYSLVAILALLIAFSINDRDENEKSLEIYRKALGKNIGNFLSFPFLLTASVLFAFFGVRVQVFTWLMLALFLKILVKQKLWSKYRFIVPVYFLIWANLHGGFFSGLIVFFLFIVIRAYREKKIPLADLATFLISIVATLVNPYGISLWREIWSSVSDSKLRFTINEWMPALTMLHLPTMVAATFSGVFIWKQRHHFKNEQLILYFFFLIQAILSRRHLPIWIIISLAMTTHAIFMFYKQIANTKDSIQRFNIAYKWAWLGITGIIFFQLIFDYSEGVTLMEKNYYPTKAVNYISVNLPKGEIFSDYGWGGYLIWKMPQKKVFIDGRMPSWRWKAPASETDSAMDDYGKILSGKLAYKEVFDKYNIDTVLWSKPSEESFIDKYISKTEDFLTKFGWEKKDFNLFGKLEKDGWEKKYQDETAVIYVK</sequence>
<keyword evidence="1" id="KW-0472">Membrane</keyword>
<evidence type="ECO:0000256" key="1">
    <source>
        <dbReference type="SAM" id="Phobius"/>
    </source>
</evidence>
<protein>
    <recommendedName>
        <fullName evidence="4">Glycosyltransferase RgtA/B/C/D-like domain-containing protein</fullName>
    </recommendedName>
</protein>
<dbReference type="STRING" id="1802514.A2955_00080"/>
<dbReference type="Proteomes" id="UP000177501">
    <property type="component" value="Unassembled WGS sequence"/>
</dbReference>
<organism evidence="2 3">
    <name type="scientific">Candidatus Woesebacteria bacterium RIFCSPLOWO2_01_FULL_37_19</name>
    <dbReference type="NCBI Taxonomy" id="1802514"/>
    <lineage>
        <taxon>Bacteria</taxon>
        <taxon>Candidatus Woeseibacteriota</taxon>
    </lineage>
</organism>
<keyword evidence="1" id="KW-1133">Transmembrane helix</keyword>
<gene>
    <name evidence="2" type="ORF">A2955_00080</name>
</gene>
<feature type="transmembrane region" description="Helical" evidence="1">
    <location>
        <begin position="257"/>
        <end position="279"/>
    </location>
</feature>
<feature type="transmembrane region" description="Helical" evidence="1">
    <location>
        <begin position="215"/>
        <end position="237"/>
    </location>
</feature>
<comment type="caution">
    <text evidence="2">The sequence shown here is derived from an EMBL/GenBank/DDBJ whole genome shotgun (WGS) entry which is preliminary data.</text>
</comment>
<evidence type="ECO:0008006" key="4">
    <source>
        <dbReference type="Google" id="ProtNLM"/>
    </source>
</evidence>
<feature type="transmembrane region" description="Helical" evidence="1">
    <location>
        <begin position="342"/>
        <end position="361"/>
    </location>
</feature>
<feature type="transmembrane region" description="Helical" evidence="1">
    <location>
        <begin position="309"/>
        <end position="330"/>
    </location>
</feature>
<feature type="transmembrane region" description="Helical" evidence="1">
    <location>
        <begin position="127"/>
        <end position="160"/>
    </location>
</feature>
<feature type="transmembrane region" description="Helical" evidence="1">
    <location>
        <begin position="12"/>
        <end position="32"/>
    </location>
</feature>
<proteinExistence type="predicted"/>
<feature type="transmembrane region" description="Helical" evidence="1">
    <location>
        <begin position="75"/>
        <end position="106"/>
    </location>
</feature>
<evidence type="ECO:0000313" key="2">
    <source>
        <dbReference type="EMBL" id="OGM57917.1"/>
    </source>
</evidence>
<accession>A0A1F8B1Q4</accession>
<feature type="transmembrane region" description="Helical" evidence="1">
    <location>
        <begin position="286"/>
        <end position="303"/>
    </location>
</feature>
<keyword evidence="1" id="KW-0812">Transmembrane</keyword>